<dbReference type="SUPFAM" id="SSF103196">
    <property type="entry name" value="Roadblock/LC7 domain"/>
    <property type="match status" value="1"/>
</dbReference>
<dbReference type="PANTHER" id="PTHR36222:SF1">
    <property type="entry name" value="SERINE PROTEASE INHIBITOR RV3364C"/>
    <property type="match status" value="1"/>
</dbReference>
<proteinExistence type="predicted"/>
<dbReference type="InterPro" id="IPR004942">
    <property type="entry name" value="Roadblock/LAMTOR2_dom"/>
</dbReference>
<evidence type="ECO:0000313" key="3">
    <source>
        <dbReference type="Proteomes" id="UP000469421"/>
    </source>
</evidence>
<protein>
    <submittedName>
        <fullName evidence="2">Roadblock/LC7 domain-containing protein</fullName>
    </submittedName>
</protein>
<organism evidence="2 3">
    <name type="scientific">Alcanivorax sediminis</name>
    <dbReference type="NCBI Taxonomy" id="2663008"/>
    <lineage>
        <taxon>Bacteria</taxon>
        <taxon>Pseudomonadati</taxon>
        <taxon>Pseudomonadota</taxon>
        <taxon>Gammaproteobacteria</taxon>
        <taxon>Oceanospirillales</taxon>
        <taxon>Alcanivoracaceae</taxon>
        <taxon>Alcanivorax</taxon>
    </lineage>
</organism>
<feature type="domain" description="Roadblock/LAMTOR2" evidence="1">
    <location>
        <begin position="16"/>
        <end position="108"/>
    </location>
</feature>
<dbReference type="Pfam" id="PF03259">
    <property type="entry name" value="Robl_LC7"/>
    <property type="match status" value="1"/>
</dbReference>
<keyword evidence="3" id="KW-1185">Reference proteome</keyword>
<dbReference type="EMBL" id="WIRE01000001">
    <property type="protein sequence ID" value="MQX53669.1"/>
    <property type="molecule type" value="Genomic_DNA"/>
</dbReference>
<sequence length="135" mass="14067">MTAQSPLGKVGTSIATKQLEKFGQETKGVTSAVLLTNDGFQVASLHLNDESASKLAAMGSSLAAIGQAIAKEASLKECSRMIVESETGVVTVMEVRGVSPPMSLAVVANDASILGQLLWASKECCRSLAEQLSRK</sequence>
<evidence type="ECO:0000259" key="1">
    <source>
        <dbReference type="SMART" id="SM00960"/>
    </source>
</evidence>
<gene>
    <name evidence="2" type="ORF">GFN93_10440</name>
</gene>
<dbReference type="InterPro" id="IPR053141">
    <property type="entry name" value="Mycobact_SerProt_Inhib_Rv3364c"/>
</dbReference>
<dbReference type="PANTHER" id="PTHR36222">
    <property type="entry name" value="SERINE PROTEASE INHIBITOR RV3364C"/>
    <property type="match status" value="1"/>
</dbReference>
<evidence type="ECO:0000313" key="2">
    <source>
        <dbReference type="EMBL" id="MQX53669.1"/>
    </source>
</evidence>
<reference evidence="2 3" key="1">
    <citation type="submission" date="2019-10" db="EMBL/GenBank/DDBJ databases">
        <title>Alcanivorax sp.PA15-N-34 draft genome sequence.</title>
        <authorList>
            <person name="Liao X."/>
            <person name="Shao Z."/>
        </authorList>
    </citation>
    <scope>NUCLEOTIDE SEQUENCE [LARGE SCALE GENOMIC DNA]</scope>
    <source>
        <strain evidence="2 3">PA15-N-34</strain>
    </source>
</reference>
<dbReference type="Proteomes" id="UP000469421">
    <property type="component" value="Unassembled WGS sequence"/>
</dbReference>
<dbReference type="SMART" id="SM00960">
    <property type="entry name" value="Robl_LC7"/>
    <property type="match status" value="1"/>
</dbReference>
<dbReference type="RefSeq" id="WP_153501037.1">
    <property type="nucleotide sequence ID" value="NZ_JBMZXE010000013.1"/>
</dbReference>
<comment type="caution">
    <text evidence="2">The sequence shown here is derived from an EMBL/GenBank/DDBJ whole genome shotgun (WGS) entry which is preliminary data.</text>
</comment>
<dbReference type="Gene3D" id="3.30.450.30">
    <property type="entry name" value="Dynein light chain 2a, cytoplasmic"/>
    <property type="match status" value="1"/>
</dbReference>
<dbReference type="AlphaFoldDB" id="A0A6N7LT75"/>
<accession>A0A6N7LT75</accession>
<name>A0A6N7LT75_9GAMM</name>